<evidence type="ECO:0000256" key="3">
    <source>
        <dbReference type="ARBA" id="ARBA00023125"/>
    </source>
</evidence>
<dbReference type="InterPro" id="IPR013762">
    <property type="entry name" value="Integrase-like_cat_sf"/>
</dbReference>
<dbReference type="InterPro" id="IPR002104">
    <property type="entry name" value="Integrase_catalytic"/>
</dbReference>
<evidence type="ECO:0000256" key="4">
    <source>
        <dbReference type="ARBA" id="ARBA00023172"/>
    </source>
</evidence>
<feature type="compositionally biased region" description="Basic and acidic residues" evidence="5">
    <location>
        <begin position="245"/>
        <end position="257"/>
    </location>
</feature>
<dbReference type="Proteomes" id="UP000445000">
    <property type="component" value="Unassembled WGS sequence"/>
</dbReference>
<sequence length="469" mass="53287">MALTTTQIKALKPKAERYDVSIPCEDGEGNPVPGGQLRIYPNGRKVFRDRNNGDPITIGPFPAITLSTFHDRLKENNKLRGRGIDPKEHQKQQKIATDRAKAAAAAALTVEQLAAEFVAEYVRKRHKDPGQCERLLNAEILGTEVKPKWRYRKVSELTLRDAVLLTRAIDERAPAVANDTVSLIKKLWRFGASQGHDIDAKEMADLEKQNPEEPRERALDVDEIRKLWTSLDELRSTQPGGTLKKGREDRRGTREEPRLSRAVAIGLKLLLVTAQRRGELLKARWSDIDLDKKLWTIPEAHLKTAKKRRKKADGADDENRREKAHRVPLSELAIELLRELKDEQAKQNRESAYVFPTAHSKRRGDASMEEKSLTRAAARNQCGLEHWTPHDLRRTAATHMNRLGINFIWVEKVLNHKLQGMLKVYNKHPYEDEKRAALDQWASELQRIVAGESNIVALGERHAAKQTAA</sequence>
<dbReference type="GO" id="GO:0003677">
    <property type="term" value="F:DNA binding"/>
    <property type="evidence" value="ECO:0007669"/>
    <property type="project" value="UniProtKB-KW"/>
</dbReference>
<dbReference type="Gene3D" id="1.10.443.10">
    <property type="entry name" value="Intergrase catalytic core"/>
    <property type="match status" value="1"/>
</dbReference>
<comment type="caution">
    <text evidence="7">The sequence shown here is derived from an EMBL/GenBank/DDBJ whole genome shotgun (WGS) entry which is preliminary data.</text>
</comment>
<evidence type="ECO:0000256" key="5">
    <source>
        <dbReference type="SAM" id="MobiDB-lite"/>
    </source>
</evidence>
<dbReference type="PANTHER" id="PTHR30629:SF2">
    <property type="entry name" value="PROPHAGE INTEGRASE INTS-RELATED"/>
    <property type="match status" value="1"/>
</dbReference>
<evidence type="ECO:0000256" key="2">
    <source>
        <dbReference type="ARBA" id="ARBA00022908"/>
    </source>
</evidence>
<dbReference type="RefSeq" id="WP_161815701.1">
    <property type="nucleotide sequence ID" value="NZ_BLJN01000008.1"/>
</dbReference>
<keyword evidence="4" id="KW-0233">DNA recombination</keyword>
<evidence type="ECO:0000313" key="8">
    <source>
        <dbReference type="Proteomes" id="UP000445000"/>
    </source>
</evidence>
<dbReference type="InterPro" id="IPR038488">
    <property type="entry name" value="Integrase_DNA-bd_sf"/>
</dbReference>
<reference evidence="8" key="1">
    <citation type="submission" date="2020-01" db="EMBL/GenBank/DDBJ databases">
        <title>'Steroidobacter agaridevorans' sp. nov., agar-degrading bacteria isolated from rhizosphere soils.</title>
        <authorList>
            <person name="Ikenaga M."/>
            <person name="Kataoka M."/>
            <person name="Murouchi A."/>
            <person name="Katsuragi S."/>
            <person name="Sakai M."/>
        </authorList>
    </citation>
    <scope>NUCLEOTIDE SEQUENCE [LARGE SCALE GENOMIC DNA]</scope>
    <source>
        <strain evidence="8">YU21-B</strain>
    </source>
</reference>
<dbReference type="Pfam" id="PF00589">
    <property type="entry name" value="Phage_integrase"/>
    <property type="match status" value="1"/>
</dbReference>
<dbReference type="Gene3D" id="3.30.160.390">
    <property type="entry name" value="Integrase, DNA-binding domain"/>
    <property type="match status" value="1"/>
</dbReference>
<evidence type="ECO:0000313" key="7">
    <source>
        <dbReference type="EMBL" id="GFE84081.1"/>
    </source>
</evidence>
<dbReference type="InterPro" id="IPR050808">
    <property type="entry name" value="Phage_Integrase"/>
</dbReference>
<dbReference type="InterPro" id="IPR010998">
    <property type="entry name" value="Integrase_recombinase_N"/>
</dbReference>
<gene>
    <name evidence="7" type="ORF">GCM10011487_60810</name>
</gene>
<dbReference type="Pfam" id="PF13356">
    <property type="entry name" value="Arm-DNA-bind_3"/>
    <property type="match status" value="1"/>
</dbReference>
<feature type="region of interest" description="Disordered" evidence="5">
    <location>
        <begin position="235"/>
        <end position="257"/>
    </location>
</feature>
<dbReference type="PANTHER" id="PTHR30629">
    <property type="entry name" value="PROPHAGE INTEGRASE"/>
    <property type="match status" value="1"/>
</dbReference>
<dbReference type="EMBL" id="BLJN01000008">
    <property type="protein sequence ID" value="GFE84081.1"/>
    <property type="molecule type" value="Genomic_DNA"/>
</dbReference>
<comment type="similarity">
    <text evidence="1">Belongs to the 'phage' integrase family.</text>
</comment>
<dbReference type="PROSITE" id="PS51898">
    <property type="entry name" value="TYR_RECOMBINASE"/>
    <property type="match status" value="1"/>
</dbReference>
<evidence type="ECO:0000256" key="1">
    <source>
        <dbReference type="ARBA" id="ARBA00008857"/>
    </source>
</evidence>
<dbReference type="GO" id="GO:0015074">
    <property type="term" value="P:DNA integration"/>
    <property type="evidence" value="ECO:0007669"/>
    <property type="project" value="UniProtKB-KW"/>
</dbReference>
<name>A0A829YMG2_9GAMM</name>
<organism evidence="7 8">
    <name type="scientific">Steroidobacter agaridevorans</name>
    <dbReference type="NCBI Taxonomy" id="2695856"/>
    <lineage>
        <taxon>Bacteria</taxon>
        <taxon>Pseudomonadati</taxon>
        <taxon>Pseudomonadota</taxon>
        <taxon>Gammaproteobacteria</taxon>
        <taxon>Steroidobacterales</taxon>
        <taxon>Steroidobacteraceae</taxon>
        <taxon>Steroidobacter</taxon>
    </lineage>
</organism>
<dbReference type="CDD" id="cd00801">
    <property type="entry name" value="INT_P4_C"/>
    <property type="match status" value="1"/>
</dbReference>
<keyword evidence="3" id="KW-0238">DNA-binding</keyword>
<dbReference type="InterPro" id="IPR025166">
    <property type="entry name" value="Integrase_DNA_bind_dom"/>
</dbReference>
<dbReference type="SUPFAM" id="SSF56349">
    <property type="entry name" value="DNA breaking-rejoining enzymes"/>
    <property type="match status" value="1"/>
</dbReference>
<feature type="domain" description="Tyr recombinase" evidence="6">
    <location>
        <begin position="214"/>
        <end position="439"/>
    </location>
</feature>
<keyword evidence="2" id="KW-0229">DNA integration</keyword>
<dbReference type="InterPro" id="IPR011010">
    <property type="entry name" value="DNA_brk_join_enz"/>
</dbReference>
<proteinExistence type="inferred from homology"/>
<keyword evidence="8" id="KW-1185">Reference proteome</keyword>
<dbReference type="Gene3D" id="1.10.150.130">
    <property type="match status" value="1"/>
</dbReference>
<protein>
    <submittedName>
        <fullName evidence="7">Integrase</fullName>
    </submittedName>
</protein>
<evidence type="ECO:0000259" key="6">
    <source>
        <dbReference type="PROSITE" id="PS51898"/>
    </source>
</evidence>
<dbReference type="AlphaFoldDB" id="A0A829YMG2"/>
<accession>A0A829YMG2</accession>
<dbReference type="GO" id="GO:0006310">
    <property type="term" value="P:DNA recombination"/>
    <property type="evidence" value="ECO:0007669"/>
    <property type="project" value="UniProtKB-KW"/>
</dbReference>